<evidence type="ECO:0000259" key="4">
    <source>
        <dbReference type="SMART" id="SM00485"/>
    </source>
</evidence>
<dbReference type="SMART" id="SM00484">
    <property type="entry name" value="XPGI"/>
    <property type="match status" value="1"/>
</dbReference>
<dbReference type="CDD" id="cd09902">
    <property type="entry name" value="H3TH_MKT1"/>
    <property type="match status" value="1"/>
</dbReference>
<dbReference type="SMART" id="SM00485">
    <property type="entry name" value="XPGN"/>
    <property type="match status" value="1"/>
</dbReference>
<comment type="similarity">
    <text evidence="2">Belongs to the XPG/RAD2 endonuclease family.</text>
</comment>
<feature type="domain" description="XPG N-terminal" evidence="4">
    <location>
        <begin position="1"/>
        <end position="103"/>
    </location>
</feature>
<accession>A0ABR4NY15</accession>
<reference evidence="5 6" key="1">
    <citation type="submission" date="2024-05" db="EMBL/GenBank/DDBJ databases">
        <title>Long read based assembly of the Candida bracarensis genome reveals expanded adhesin content.</title>
        <authorList>
            <person name="Marcet-Houben M."/>
            <person name="Ksiezopolska E."/>
            <person name="Gabaldon T."/>
        </authorList>
    </citation>
    <scope>NUCLEOTIDE SEQUENCE [LARGE SCALE GENOMIC DNA]</scope>
    <source>
        <strain evidence="5 6">CBM6</strain>
    </source>
</reference>
<dbReference type="CDD" id="cd09858">
    <property type="entry name" value="PIN_MKT1"/>
    <property type="match status" value="1"/>
</dbReference>
<keyword evidence="1" id="KW-0810">Translation regulation</keyword>
<dbReference type="Pfam" id="PF00752">
    <property type="entry name" value="XPG_N"/>
    <property type="match status" value="1"/>
</dbReference>
<evidence type="ECO:0000256" key="1">
    <source>
        <dbReference type="ARBA" id="ARBA00022845"/>
    </source>
</evidence>
<feature type="domain" description="XPG-I" evidence="3">
    <location>
        <begin position="185"/>
        <end position="254"/>
    </location>
</feature>
<dbReference type="InterPro" id="IPR037314">
    <property type="entry name" value="MKT1_H3TH"/>
</dbReference>
<evidence type="ECO:0000313" key="6">
    <source>
        <dbReference type="Proteomes" id="UP001623330"/>
    </source>
</evidence>
<dbReference type="InterPro" id="IPR022039">
    <property type="entry name" value="MKT1_C"/>
</dbReference>
<proteinExistence type="inferred from homology"/>
<evidence type="ECO:0000256" key="2">
    <source>
        <dbReference type="ARBA" id="ARBA00024023"/>
    </source>
</evidence>
<dbReference type="InterPro" id="IPR029060">
    <property type="entry name" value="PIN-like_dom_sf"/>
</dbReference>
<evidence type="ECO:0000313" key="5">
    <source>
        <dbReference type="EMBL" id="KAL3233712.1"/>
    </source>
</evidence>
<dbReference type="InterPro" id="IPR022040">
    <property type="entry name" value="MKT1_N"/>
</dbReference>
<dbReference type="SUPFAM" id="SSF88723">
    <property type="entry name" value="PIN domain-like"/>
    <property type="match status" value="1"/>
</dbReference>
<name>A0ABR4NY15_9SACH</name>
<dbReference type="Proteomes" id="UP001623330">
    <property type="component" value="Unassembled WGS sequence"/>
</dbReference>
<dbReference type="InterPro" id="IPR006086">
    <property type="entry name" value="XPG-I_dom"/>
</dbReference>
<protein>
    <submittedName>
        <fullName evidence="5">Post-transcriptional regulator MKT1</fullName>
    </submittedName>
</protein>
<dbReference type="EMBL" id="JBEVYD010000004">
    <property type="protein sequence ID" value="KAL3233712.1"/>
    <property type="molecule type" value="Genomic_DNA"/>
</dbReference>
<organism evidence="5 6">
    <name type="scientific">Nakaseomyces bracarensis</name>
    <dbReference type="NCBI Taxonomy" id="273131"/>
    <lineage>
        <taxon>Eukaryota</taxon>
        <taxon>Fungi</taxon>
        <taxon>Dikarya</taxon>
        <taxon>Ascomycota</taxon>
        <taxon>Saccharomycotina</taxon>
        <taxon>Saccharomycetes</taxon>
        <taxon>Saccharomycetales</taxon>
        <taxon>Saccharomycetaceae</taxon>
        <taxon>Nakaseomyces</taxon>
    </lineage>
</organism>
<sequence>MPIKSLESYLFERSLVGSYSIESLTNATLGIDVNHYVSRLLTTKREQYLDAIGGFPTSLKLYLESDLKIFQEYNITPIFIFNGSMIDEQLVNSDYFNAASKHVANISANPTAGSSPNATASNPTMRTNKETVLAQRHRGWTQWNNLISSNQDNYIDQPMQPQEPFRYYSIIDPKSYQTDLISYFIENDIMYQVAPYTSWIQLAYLLEKGFIDAIYGPTDCLMLDKVDKFILGMEFPNKEFRYIEKTRVLKEFGLTHEEFIDIAMAVGNDIQPVTLPPLQIYPVPQLFDIAVEMVLNSGTNFYTYQLSNPIKNERDVHVKKYQKGLAALKFMPVLKENGRVELYNEPEVKNEEHSKDNTPSNISKDEIEASFENPEAIPNDVHDFIAQRLPHEYYFYRSIGLVSGKLFDAIVTGIYPEEPPLDGGSSNSYRELIKKSVDLFKSQELNLLTQPINRYYQIKQIKQIKWFAPEEATVLANRMTPSMFDKINKLVIKSDKKEVFSIAEFSELLNSSSDISKDFISDTVIFPNSVPAEKKLRSSFDFLASSFLRLLVLLGFFDYNASKKTLVPTKWGEVLLKLNELGVSPEYQEPAFILMVFMKMNVLDLGKETVPSTISALSEATQRSYPQESQFILIITRILTLFQINQKPANYHGPIDKKTLIFRSHLAYVKENLNELFEAVAISSLTAGEFDRLEFDNFDWKETIVRRMPFKLNTPNTIMAMMWEFFLQKYLHNGNAKSDALALVATDFNTYKSTPDLDQKFEESLSFLRQMSALTNDLAEVSLIKASDATLLSDAYKFASNAFSSN</sequence>
<dbReference type="InterPro" id="IPR006084">
    <property type="entry name" value="XPG/Rad2"/>
</dbReference>
<dbReference type="Pfam" id="PF12247">
    <property type="entry name" value="MKT1_N"/>
    <property type="match status" value="1"/>
</dbReference>
<dbReference type="Pfam" id="PF12246">
    <property type="entry name" value="MKT1_C"/>
    <property type="match status" value="1"/>
</dbReference>
<evidence type="ECO:0000259" key="3">
    <source>
        <dbReference type="SMART" id="SM00484"/>
    </source>
</evidence>
<dbReference type="PANTHER" id="PTHR11081">
    <property type="entry name" value="FLAP ENDONUCLEASE FAMILY MEMBER"/>
    <property type="match status" value="1"/>
</dbReference>
<gene>
    <name evidence="5" type="ORF">RNJ44_03752</name>
</gene>
<dbReference type="PANTHER" id="PTHR11081:SF32">
    <property type="entry name" value="POST-TRANSCRIPTIONAL REGULATOR MKT1"/>
    <property type="match status" value="1"/>
</dbReference>
<comment type="caution">
    <text evidence="5">The sequence shown here is derived from an EMBL/GenBank/DDBJ whole genome shotgun (WGS) entry which is preliminary data.</text>
</comment>
<dbReference type="Gene3D" id="3.40.50.1010">
    <property type="entry name" value="5'-nuclease"/>
    <property type="match status" value="1"/>
</dbReference>
<keyword evidence="6" id="KW-1185">Reference proteome</keyword>
<dbReference type="InterPro" id="IPR006085">
    <property type="entry name" value="XPG_DNA_repair_N"/>
</dbReference>